<dbReference type="EMBL" id="HACG01012687">
    <property type="protein sequence ID" value="CEK59552.1"/>
    <property type="molecule type" value="Transcribed_RNA"/>
</dbReference>
<reference evidence="1" key="1">
    <citation type="submission" date="2014-12" db="EMBL/GenBank/DDBJ databases">
        <title>Insight into the proteome of Arion vulgaris.</title>
        <authorList>
            <person name="Aradska J."/>
            <person name="Bulat T."/>
            <person name="Smidak R."/>
            <person name="Sarate P."/>
            <person name="Gangsoo J."/>
            <person name="Sialana F."/>
            <person name="Bilban M."/>
            <person name="Lubec G."/>
        </authorList>
    </citation>
    <scope>NUCLEOTIDE SEQUENCE</scope>
    <source>
        <tissue evidence="1">Skin</tissue>
    </source>
</reference>
<name>A0A0B6YTW8_9EUPU</name>
<organism evidence="1">
    <name type="scientific">Arion vulgaris</name>
    <dbReference type="NCBI Taxonomy" id="1028688"/>
    <lineage>
        <taxon>Eukaryota</taxon>
        <taxon>Metazoa</taxon>
        <taxon>Spiralia</taxon>
        <taxon>Lophotrochozoa</taxon>
        <taxon>Mollusca</taxon>
        <taxon>Gastropoda</taxon>
        <taxon>Heterobranchia</taxon>
        <taxon>Euthyneura</taxon>
        <taxon>Panpulmonata</taxon>
        <taxon>Eupulmonata</taxon>
        <taxon>Stylommatophora</taxon>
        <taxon>Helicina</taxon>
        <taxon>Arionoidea</taxon>
        <taxon>Arionidae</taxon>
        <taxon>Arion</taxon>
    </lineage>
</organism>
<accession>A0A0B6YTW8</accession>
<feature type="non-terminal residue" evidence="1">
    <location>
        <position position="57"/>
    </location>
</feature>
<dbReference type="AlphaFoldDB" id="A0A0B6YTW8"/>
<evidence type="ECO:0000313" key="1">
    <source>
        <dbReference type="EMBL" id="CEK59552.1"/>
    </source>
</evidence>
<gene>
    <name evidence="1" type="primary">ORF36679</name>
</gene>
<protein>
    <submittedName>
        <fullName evidence="1">Uncharacterized protein</fullName>
    </submittedName>
</protein>
<sequence>MENTGFLSKVLESDTLTDTAVSVCENSNEKPNTTLPVIEGELNLCTTIISDCTPSTQ</sequence>
<proteinExistence type="predicted"/>